<evidence type="ECO:0000256" key="1">
    <source>
        <dbReference type="SAM" id="Phobius"/>
    </source>
</evidence>
<gene>
    <name evidence="2" type="primary">atp8</name>
</gene>
<evidence type="ECO:0000313" key="2">
    <source>
        <dbReference type="EMBL" id="QJF58145.1"/>
    </source>
</evidence>
<reference evidence="2" key="1">
    <citation type="submission" date="2020-03" db="EMBL/GenBank/DDBJ databases">
        <title>First complete mitochondrial genome of Adelges tsugae.</title>
        <authorList>
            <person name="Yeh H.-T."/>
            <person name="Ko C.-C."/>
            <person name="Wu L.-W."/>
        </authorList>
    </citation>
    <scope>NUCLEOTIDE SEQUENCE</scope>
</reference>
<name>A0A6M3WBT3_ADETS</name>
<proteinExistence type="predicted"/>
<keyword evidence="1" id="KW-0812">Transmembrane</keyword>
<feature type="transmembrane region" description="Helical" evidence="1">
    <location>
        <begin position="12"/>
        <end position="35"/>
    </location>
</feature>
<protein>
    <submittedName>
        <fullName evidence="2">ATP synthase subunit 8</fullName>
    </submittedName>
</protein>
<dbReference type="AlphaFoldDB" id="A0A6M3WBT3"/>
<sequence>MPQMAPMNWMFLYIYFLISMMIISMMIYFMFLKILKNKKYSKKLKFHYYNKFI</sequence>
<keyword evidence="2" id="KW-0496">Mitochondrion</keyword>
<keyword evidence="1" id="KW-1133">Transmembrane helix</keyword>
<accession>A0A6M3WBT3</accession>
<geneLocation type="mitochondrion" evidence="2"/>
<organism evidence="2">
    <name type="scientific">Adelges tsugae</name>
    <name type="common">Hemlock woolly adelgid</name>
    <dbReference type="NCBI Taxonomy" id="357502"/>
    <lineage>
        <taxon>Eukaryota</taxon>
        <taxon>Metazoa</taxon>
        <taxon>Ecdysozoa</taxon>
        <taxon>Arthropoda</taxon>
        <taxon>Hexapoda</taxon>
        <taxon>Insecta</taxon>
        <taxon>Pterygota</taxon>
        <taxon>Neoptera</taxon>
        <taxon>Paraneoptera</taxon>
        <taxon>Hemiptera</taxon>
        <taxon>Sternorrhyncha</taxon>
        <taxon>Aphidomorpha</taxon>
        <taxon>Phylloxeroidea</taxon>
        <taxon>Adelgidae</taxon>
        <taxon>Adelges</taxon>
        <taxon>Annandina</taxon>
    </lineage>
</organism>
<keyword evidence="1" id="KW-0472">Membrane</keyword>
<dbReference type="EMBL" id="MT263947">
    <property type="protein sequence ID" value="QJF58145.1"/>
    <property type="molecule type" value="Genomic_DNA"/>
</dbReference>